<evidence type="ECO:0000313" key="3">
    <source>
        <dbReference type="EMBL" id="MXG90574.1"/>
    </source>
</evidence>
<dbReference type="GO" id="GO:0016740">
    <property type="term" value="F:transferase activity"/>
    <property type="evidence" value="ECO:0007669"/>
    <property type="project" value="UniProtKB-KW"/>
</dbReference>
<proteinExistence type="inferred from homology"/>
<dbReference type="RefSeq" id="WP_160878513.1">
    <property type="nucleotide sequence ID" value="NZ_WUEK01000008.1"/>
</dbReference>
<keyword evidence="4" id="KW-1185">Reference proteome</keyword>
<dbReference type="SUPFAM" id="SSF89796">
    <property type="entry name" value="CoA-transferase family III (CaiB/BaiF)"/>
    <property type="match status" value="2"/>
</dbReference>
<dbReference type="Gene3D" id="3.40.50.10540">
    <property type="entry name" value="Crotonobetainyl-coa:carnitine coa-transferase, domain 1"/>
    <property type="match status" value="2"/>
</dbReference>
<protein>
    <submittedName>
        <fullName evidence="3">CoA transferase</fullName>
    </submittedName>
</protein>
<dbReference type="Proteomes" id="UP000473325">
    <property type="component" value="Unassembled WGS sequence"/>
</dbReference>
<dbReference type="PANTHER" id="PTHR48228:SF6">
    <property type="entry name" value="L-CARNITINE COA-TRANSFERASE"/>
    <property type="match status" value="1"/>
</dbReference>
<keyword evidence="2 3" id="KW-0808">Transferase</keyword>
<sequence length="751" mass="79598">MTRPSPAPLRVLDLTDDLGAHAARLFVGTGADVVRLERAGTGAARSRAEELHWHAGKRVQRIADEAVLDARIAELAAGADVVLESGPTSRLRTPALREADPSVWADVVHVLVTPFGRTGPRRDWLADDVVLSAAGGMAWLGGDPGAAPEPPPRQQAEQLAGAHAAIGAWLALLARDRTGSGQLVEVSAQEAVAATLETGAIAWIHGRSVPGRTSGIYGHVAHRVFPAADGHVAGGYSGSPRMWDDLLAWMVETGEAEDLAEPQWQDGEHRWSGRPHVDEVVARFAARRSVAEIAEQGRTRALPWAEVAPPSRLVENPQLAHRDFMVEIDAPEGRLHDVGLPFESPALPRPVRLAAPADLPAGAGWAQGRAPVTTRVPRPGTPRHGGALEGVRVLDLTWVLAGPYVTKTFADHGAEIVKVESSQRKDPTRFAPGMRLRPGASYDDSGYFLNFNRGKRSLALNLRTSRGQELLRALVPHVDVVVENFSPGVLARWDLAYDQLRDLNPEVVLVSMAGVGQDGPWRSAVTFADTLAAMSGLTYETGSATRPPQGLTFGLGDMVAANAAVAAALERLHRGEGGHVDLSQLEAMAAALGPAALEAELGQTVRPRSTVMRCAGEDRWLAVGACPADELDAAVRALGAGSLADLAAASDADELAGRLQALGVPAYAVRDGHDLVEVDPQLAARGFYTPLDHPIAGPVLHEGLVEHLEATPGALRTPAPLLGQHTEELLTELLGLDPAELNTLHEEGVLQ</sequence>
<dbReference type="Pfam" id="PF02515">
    <property type="entry name" value="CoA_transf_3"/>
    <property type="match status" value="2"/>
</dbReference>
<gene>
    <name evidence="3" type="ORF">GRQ65_13545</name>
</gene>
<comment type="caution">
    <text evidence="3">The sequence shown here is derived from an EMBL/GenBank/DDBJ whole genome shotgun (WGS) entry which is preliminary data.</text>
</comment>
<name>A0A6L7F302_9ACTN</name>
<organism evidence="3 4">
    <name type="scientific">Nocardioides flavescens</name>
    <dbReference type="NCBI Taxonomy" id="2691959"/>
    <lineage>
        <taxon>Bacteria</taxon>
        <taxon>Bacillati</taxon>
        <taxon>Actinomycetota</taxon>
        <taxon>Actinomycetes</taxon>
        <taxon>Propionibacteriales</taxon>
        <taxon>Nocardioidaceae</taxon>
        <taxon>Nocardioides</taxon>
    </lineage>
</organism>
<comment type="similarity">
    <text evidence="1">Belongs to the CoA-transferase III family.</text>
</comment>
<dbReference type="InterPro" id="IPR023606">
    <property type="entry name" value="CoA-Trfase_III_dom_1_sf"/>
</dbReference>
<accession>A0A6L7F302</accession>
<dbReference type="Gene3D" id="3.30.1540.10">
    <property type="entry name" value="formyl-coa transferase, domain 3"/>
    <property type="match status" value="2"/>
</dbReference>
<dbReference type="InterPro" id="IPR044855">
    <property type="entry name" value="CoA-Trfase_III_dom3_sf"/>
</dbReference>
<dbReference type="InterPro" id="IPR050509">
    <property type="entry name" value="CoA-transferase_III"/>
</dbReference>
<dbReference type="EMBL" id="WUEK01000008">
    <property type="protein sequence ID" value="MXG90574.1"/>
    <property type="molecule type" value="Genomic_DNA"/>
</dbReference>
<evidence type="ECO:0000256" key="1">
    <source>
        <dbReference type="ARBA" id="ARBA00008383"/>
    </source>
</evidence>
<dbReference type="PANTHER" id="PTHR48228">
    <property type="entry name" value="SUCCINYL-COA--D-CITRAMALATE COA-TRANSFERASE"/>
    <property type="match status" value="1"/>
</dbReference>
<reference evidence="3 4" key="1">
    <citation type="submission" date="2019-12" db="EMBL/GenBank/DDBJ databases">
        <authorList>
            <person name="Kun Z."/>
        </authorList>
    </citation>
    <scope>NUCLEOTIDE SEQUENCE [LARGE SCALE GENOMIC DNA]</scope>
    <source>
        <strain evidence="3 4">YIM 123512</strain>
    </source>
</reference>
<evidence type="ECO:0000256" key="2">
    <source>
        <dbReference type="ARBA" id="ARBA00022679"/>
    </source>
</evidence>
<evidence type="ECO:0000313" key="4">
    <source>
        <dbReference type="Proteomes" id="UP000473325"/>
    </source>
</evidence>
<dbReference type="InterPro" id="IPR003673">
    <property type="entry name" value="CoA-Trfase_fam_III"/>
</dbReference>
<dbReference type="AlphaFoldDB" id="A0A6L7F302"/>